<dbReference type="AlphaFoldDB" id="A0A563VVN0"/>
<proteinExistence type="predicted"/>
<dbReference type="InterPro" id="IPR036249">
    <property type="entry name" value="Thioredoxin-like_sf"/>
</dbReference>
<organism evidence="2 3">
    <name type="scientific">Hyella patelloides LEGE 07179</name>
    <dbReference type="NCBI Taxonomy" id="945734"/>
    <lineage>
        <taxon>Bacteria</taxon>
        <taxon>Bacillati</taxon>
        <taxon>Cyanobacteriota</taxon>
        <taxon>Cyanophyceae</taxon>
        <taxon>Pleurocapsales</taxon>
        <taxon>Hyellaceae</taxon>
        <taxon>Hyella</taxon>
    </lineage>
</organism>
<keyword evidence="3" id="KW-1185">Reference proteome</keyword>
<evidence type="ECO:0000313" key="3">
    <source>
        <dbReference type="Proteomes" id="UP000320055"/>
    </source>
</evidence>
<sequence>MSKLLSKITITVVAIAISTFGTFYLTSTSKGNNTVNSSNLAIANDNHESATLVSVWDKETEPDYLGTKEMTVYRSPSCGCCGVWVEHALKHGFKVEDLKTEEMEALKQKHNIPPELASCHTTIIDGYVMEGHIPADDIKRFLTEKPQLAGLAVPGMPIGTPGMEAQDIKQPFQVLAFNDKGEVEVFKEYQSY</sequence>
<feature type="transmembrane region" description="Helical" evidence="1">
    <location>
        <begin position="7"/>
        <end position="26"/>
    </location>
</feature>
<gene>
    <name evidence="2" type="ORF">H1P_3370002</name>
</gene>
<evidence type="ECO:0008006" key="4">
    <source>
        <dbReference type="Google" id="ProtNLM"/>
    </source>
</evidence>
<dbReference type="SUPFAM" id="SSF52833">
    <property type="entry name" value="Thioredoxin-like"/>
    <property type="match status" value="1"/>
</dbReference>
<keyword evidence="1" id="KW-0812">Transmembrane</keyword>
<dbReference type="InterPro" id="IPR007332">
    <property type="entry name" value="DUF411"/>
</dbReference>
<dbReference type="Pfam" id="PF04214">
    <property type="entry name" value="DUF411"/>
    <property type="match status" value="1"/>
</dbReference>
<reference evidence="2 3" key="1">
    <citation type="submission" date="2019-01" db="EMBL/GenBank/DDBJ databases">
        <authorList>
            <person name="Brito A."/>
        </authorList>
    </citation>
    <scope>NUCLEOTIDE SEQUENCE [LARGE SCALE GENOMIC DNA]</scope>
    <source>
        <strain evidence="2">1</strain>
    </source>
</reference>
<dbReference type="RefSeq" id="WP_144874240.1">
    <property type="nucleotide sequence ID" value="NZ_LR214074.1"/>
</dbReference>
<dbReference type="EMBL" id="CAACVJ010000265">
    <property type="protein sequence ID" value="VEP15455.1"/>
    <property type="molecule type" value="Genomic_DNA"/>
</dbReference>
<name>A0A563VVN0_9CYAN</name>
<keyword evidence="1" id="KW-0472">Membrane</keyword>
<protein>
    <recommendedName>
        <fullName evidence="4">Metal-binding protein</fullName>
    </recommendedName>
</protein>
<dbReference type="OrthoDB" id="14727at2"/>
<keyword evidence="1" id="KW-1133">Transmembrane helix</keyword>
<dbReference type="Proteomes" id="UP000320055">
    <property type="component" value="Unassembled WGS sequence"/>
</dbReference>
<evidence type="ECO:0000256" key="1">
    <source>
        <dbReference type="SAM" id="Phobius"/>
    </source>
</evidence>
<evidence type="ECO:0000313" key="2">
    <source>
        <dbReference type="EMBL" id="VEP15455.1"/>
    </source>
</evidence>
<accession>A0A563VVN0</accession>